<evidence type="ECO:0000256" key="4">
    <source>
        <dbReference type="ARBA" id="ARBA00023136"/>
    </source>
</evidence>
<feature type="domain" description="SusD-like N-terminal" evidence="7">
    <location>
        <begin position="86"/>
        <end position="226"/>
    </location>
</feature>
<comment type="caution">
    <text evidence="8">The sequence shown here is derived from an EMBL/GenBank/DDBJ whole genome shotgun (WGS) entry which is preliminary data.</text>
</comment>
<gene>
    <name evidence="8" type="ORF">J4051_18465</name>
</gene>
<comment type="subcellular location">
    <subcellularLocation>
        <location evidence="1">Cell outer membrane</location>
    </subcellularLocation>
</comment>
<dbReference type="Pfam" id="PF07980">
    <property type="entry name" value="SusD_RagB"/>
    <property type="match status" value="1"/>
</dbReference>
<dbReference type="InterPro" id="IPR012944">
    <property type="entry name" value="SusD_RagB_dom"/>
</dbReference>
<dbReference type="RefSeq" id="WP_208235365.1">
    <property type="nucleotide sequence ID" value="NZ_JAGEVG010000037.1"/>
</dbReference>
<dbReference type="CDD" id="cd08977">
    <property type="entry name" value="SusD"/>
    <property type="match status" value="1"/>
</dbReference>
<accession>A0ABS3SWZ8</accession>
<evidence type="ECO:0000313" key="8">
    <source>
        <dbReference type="EMBL" id="MBO3100260.1"/>
    </source>
</evidence>
<proteinExistence type="inferred from homology"/>
<evidence type="ECO:0000259" key="7">
    <source>
        <dbReference type="Pfam" id="PF14322"/>
    </source>
</evidence>
<dbReference type="InterPro" id="IPR011990">
    <property type="entry name" value="TPR-like_helical_dom_sf"/>
</dbReference>
<reference evidence="8 9" key="1">
    <citation type="submission" date="2021-03" db="EMBL/GenBank/DDBJ databases">
        <title>Gelidibacter sp. nov., isolated from costal sediment.</title>
        <authorList>
            <person name="Lun K.-Y."/>
        </authorList>
    </citation>
    <scope>NUCLEOTIDE SEQUENCE [LARGE SCALE GENOMIC DNA]</scope>
    <source>
        <strain evidence="8 9">DF109</strain>
    </source>
</reference>
<evidence type="ECO:0000256" key="5">
    <source>
        <dbReference type="ARBA" id="ARBA00023237"/>
    </source>
</evidence>
<evidence type="ECO:0000256" key="1">
    <source>
        <dbReference type="ARBA" id="ARBA00004442"/>
    </source>
</evidence>
<dbReference type="InterPro" id="IPR033985">
    <property type="entry name" value="SusD-like_N"/>
</dbReference>
<dbReference type="Proteomes" id="UP000681315">
    <property type="component" value="Unassembled WGS sequence"/>
</dbReference>
<organism evidence="8 9">
    <name type="scientific">Gelidibacter pelagius</name>
    <dbReference type="NCBI Taxonomy" id="2819985"/>
    <lineage>
        <taxon>Bacteria</taxon>
        <taxon>Pseudomonadati</taxon>
        <taxon>Bacteroidota</taxon>
        <taxon>Flavobacteriia</taxon>
        <taxon>Flavobacteriales</taxon>
        <taxon>Flavobacteriaceae</taxon>
        <taxon>Gelidibacter</taxon>
    </lineage>
</organism>
<dbReference type="Pfam" id="PF14322">
    <property type="entry name" value="SusD-like_3"/>
    <property type="match status" value="1"/>
</dbReference>
<evidence type="ECO:0000259" key="6">
    <source>
        <dbReference type="Pfam" id="PF07980"/>
    </source>
</evidence>
<keyword evidence="5" id="KW-0998">Cell outer membrane</keyword>
<dbReference type="EMBL" id="JAGEVG010000037">
    <property type="protein sequence ID" value="MBO3100260.1"/>
    <property type="molecule type" value="Genomic_DNA"/>
</dbReference>
<keyword evidence="3" id="KW-0732">Signal</keyword>
<sequence length="465" mass="52590">MKSTTKKILFMNLILFIFISSCEDFLEVPIPTHKIMSETVFNDETTAISAMTGIYHELFNATFSSGGINSVTALAGLSADILEPISTNNYQLTEFKENEISPSNSANLKLWASAYKIIYMVNSLLEGLENSQNISQETIDRLQGEAKFVRAFTYLQLLALYGEVPLITTTDYRNNALSARNSIASIEMQILTDLNDALIKVNTSSDEIERTRITKFAVMALLARVYCYQDNWEKAAELSSLVIAETGTFEILQNLDLVFLANSREAIWQISPKGRGNILTYPNEGQLFVGTSTSSIKLSDRFVSTFEPNDSRMHHWIGFYSSGTRTFNFPYKYKDRSSNNNITEYSMVLRLAEQYLIRAEARAMLGNLSDAIADIDKIRLRAGLELIVNINPEIGKEALLELILEERKNELFSEWGHRWLDLKRTGTAAKALEPIKPLWEESDLLFPIPEEERIKNPNLGQNTGY</sequence>
<evidence type="ECO:0000256" key="2">
    <source>
        <dbReference type="ARBA" id="ARBA00006275"/>
    </source>
</evidence>
<dbReference type="PROSITE" id="PS51257">
    <property type="entry name" value="PROKAR_LIPOPROTEIN"/>
    <property type="match status" value="1"/>
</dbReference>
<feature type="domain" description="RagB/SusD" evidence="6">
    <location>
        <begin position="332"/>
        <end position="465"/>
    </location>
</feature>
<keyword evidence="9" id="KW-1185">Reference proteome</keyword>
<protein>
    <submittedName>
        <fullName evidence="8">RagB/SusD family nutrient uptake outer membrane protein</fullName>
    </submittedName>
</protein>
<evidence type="ECO:0000256" key="3">
    <source>
        <dbReference type="ARBA" id="ARBA00022729"/>
    </source>
</evidence>
<comment type="similarity">
    <text evidence="2">Belongs to the SusD family.</text>
</comment>
<name>A0ABS3SWZ8_9FLAO</name>
<dbReference type="Gene3D" id="1.25.40.390">
    <property type="match status" value="1"/>
</dbReference>
<dbReference type="SUPFAM" id="SSF48452">
    <property type="entry name" value="TPR-like"/>
    <property type="match status" value="1"/>
</dbReference>
<keyword evidence="4" id="KW-0472">Membrane</keyword>
<evidence type="ECO:0000313" key="9">
    <source>
        <dbReference type="Proteomes" id="UP000681315"/>
    </source>
</evidence>